<feature type="signal peptide" evidence="1">
    <location>
        <begin position="1"/>
        <end position="19"/>
    </location>
</feature>
<name>A0AAC9LDV5_9PSEU</name>
<dbReference type="EMBL" id="CP016076">
    <property type="protein sequence ID" value="APU15841.1"/>
    <property type="molecule type" value="Genomic_DNA"/>
</dbReference>
<dbReference type="PROSITE" id="PS51257">
    <property type="entry name" value="PROKAR_LIPOPROTEIN"/>
    <property type="match status" value="1"/>
</dbReference>
<proteinExistence type="predicted"/>
<protein>
    <recommendedName>
        <fullName evidence="4">Cyclophilin-like domain-containing protein</fullName>
    </recommendedName>
</protein>
<evidence type="ECO:0000256" key="1">
    <source>
        <dbReference type="SAM" id="SignalP"/>
    </source>
</evidence>
<keyword evidence="3" id="KW-1185">Reference proteome</keyword>
<sequence>MRLILPLLALLALVAGCGANTSGVQVEFDVDLETAIVELGRSGGSRPFKELAPGDWTSVQVLIGPATGASIEEELGRPVEITGDGTYDGDYIQDGDLLVFQRDNEIVRMVSLGQVGALGVGEYRDDVVLQEQDGVIRMVDPDGRPAGR</sequence>
<gene>
    <name evidence="2" type="ORF">UA74_19080</name>
</gene>
<organism evidence="2 3">
    <name type="scientific">Actinoalloteichus fjordicus</name>
    <dbReference type="NCBI Taxonomy" id="1612552"/>
    <lineage>
        <taxon>Bacteria</taxon>
        <taxon>Bacillati</taxon>
        <taxon>Actinomycetota</taxon>
        <taxon>Actinomycetes</taxon>
        <taxon>Pseudonocardiales</taxon>
        <taxon>Pseudonocardiaceae</taxon>
        <taxon>Actinoalloteichus</taxon>
    </lineage>
</organism>
<dbReference type="KEGG" id="acad:UA74_19080"/>
<evidence type="ECO:0000313" key="2">
    <source>
        <dbReference type="EMBL" id="APU15841.1"/>
    </source>
</evidence>
<accession>A0AAC9LDV5</accession>
<dbReference type="AlphaFoldDB" id="A0AAC9LDV5"/>
<reference evidence="3" key="1">
    <citation type="submission" date="2016-06" db="EMBL/GenBank/DDBJ databases">
        <title>Complete genome sequence of Actinoalloteichus fjordicus DSM 46855 (=ADI127-17), type strain of the new species Actinoalloteichus fjordicus.</title>
        <authorList>
            <person name="Ruckert C."/>
            <person name="Nouioui I."/>
            <person name="Willmese J."/>
            <person name="van Wezel G."/>
            <person name="Klenk H.-P."/>
            <person name="Kalinowski J."/>
            <person name="Zotchev S.B."/>
        </authorList>
    </citation>
    <scope>NUCLEOTIDE SEQUENCE [LARGE SCALE GENOMIC DNA]</scope>
    <source>
        <strain evidence="3">ADI127-7</strain>
    </source>
</reference>
<feature type="chain" id="PRO_5042097852" description="Cyclophilin-like domain-containing protein" evidence="1">
    <location>
        <begin position="20"/>
        <end position="148"/>
    </location>
</feature>
<evidence type="ECO:0000313" key="3">
    <source>
        <dbReference type="Proteomes" id="UP000185511"/>
    </source>
</evidence>
<keyword evidence="1" id="KW-0732">Signal</keyword>
<dbReference type="Proteomes" id="UP000185511">
    <property type="component" value="Chromosome"/>
</dbReference>
<evidence type="ECO:0008006" key="4">
    <source>
        <dbReference type="Google" id="ProtNLM"/>
    </source>
</evidence>